<evidence type="ECO:0000313" key="1">
    <source>
        <dbReference type="EMBL" id="JAT72279.1"/>
    </source>
</evidence>
<proteinExistence type="predicted"/>
<protein>
    <submittedName>
        <fullName evidence="1">Uncharacterized protein</fullName>
    </submittedName>
</protein>
<reference evidence="1" key="1">
    <citation type="submission" date="2015-08" db="EMBL/GenBank/DDBJ databases">
        <authorList>
            <person name="Babu N.S."/>
            <person name="Beckwith C.J."/>
            <person name="Beseler K.G."/>
            <person name="Brison A."/>
            <person name="Carone J.V."/>
            <person name="Caskin T.P."/>
            <person name="Diamond M."/>
            <person name="Durham M.E."/>
            <person name="Foxe J.M."/>
            <person name="Go M."/>
            <person name="Henderson B.A."/>
            <person name="Jones I.B."/>
            <person name="McGettigan J.A."/>
            <person name="Micheletti S.J."/>
            <person name="Nasrallah M.E."/>
            <person name="Ortiz D."/>
            <person name="Piller C.R."/>
            <person name="Privatt S.R."/>
            <person name="Schneider S.L."/>
            <person name="Sharp S."/>
            <person name="Smith T.C."/>
            <person name="Stanton J.D."/>
            <person name="Ullery H.E."/>
            <person name="Wilson R.J."/>
            <person name="Serrano M.G."/>
            <person name="Buck G."/>
            <person name="Lee V."/>
            <person name="Wang Y."/>
            <person name="Carvalho R."/>
            <person name="Voegtly L."/>
            <person name="Shi R."/>
            <person name="Duckworth R."/>
            <person name="Johnson A."/>
            <person name="Loviza R."/>
            <person name="Walstead R."/>
            <person name="Shah Z."/>
            <person name="Kiflezghi M."/>
            <person name="Wade K."/>
            <person name="Ball S.L."/>
            <person name="Bradley K.W."/>
            <person name="Asai D.J."/>
            <person name="Bowman C.A."/>
            <person name="Russell D.A."/>
            <person name="Pope W.H."/>
            <person name="Jacobs-Sera D."/>
            <person name="Hendrix R.W."/>
            <person name="Hatfull G.F."/>
        </authorList>
    </citation>
    <scope>NUCLEOTIDE SEQUENCE</scope>
</reference>
<feature type="non-terminal residue" evidence="1">
    <location>
        <position position="1"/>
    </location>
</feature>
<dbReference type="AlphaFoldDB" id="A0A1D1ZZB6"/>
<organism evidence="1">
    <name type="scientific">Auxenochlorella protothecoides</name>
    <name type="common">Green microalga</name>
    <name type="synonym">Chlorella protothecoides</name>
    <dbReference type="NCBI Taxonomy" id="3075"/>
    <lineage>
        <taxon>Eukaryota</taxon>
        <taxon>Viridiplantae</taxon>
        <taxon>Chlorophyta</taxon>
        <taxon>core chlorophytes</taxon>
        <taxon>Trebouxiophyceae</taxon>
        <taxon>Chlorellales</taxon>
        <taxon>Chlorellaceae</taxon>
        <taxon>Auxenochlorella</taxon>
    </lineage>
</organism>
<accession>A0A1D1ZZB6</accession>
<name>A0A1D1ZZB6_AUXPR</name>
<sequence length="165" mass="17389">AGEALAARQAGLLAGVRRELAASPEVLRAGAMEAWDAARGVWVPDRFVLTRAGFLHRLARSPGGDPEVSMVQGPPTPVLAESVALARCAFEQGDGFKGWQLHTRVEAGGGGHMLSGHVRGSSLPPLLRVQHMSTWAVKGAPCLPSLPRYPCRRGPRVQAGGDCGR</sequence>
<gene>
    <name evidence="1" type="ORF">g.58246</name>
</gene>
<dbReference type="EMBL" id="GDKF01006343">
    <property type="protein sequence ID" value="JAT72279.1"/>
    <property type="molecule type" value="Transcribed_RNA"/>
</dbReference>